<reference evidence="1" key="1">
    <citation type="submission" date="2018-05" db="EMBL/GenBank/DDBJ databases">
        <authorList>
            <person name="Lanie J.A."/>
            <person name="Ng W.-L."/>
            <person name="Kazmierczak K.M."/>
            <person name="Andrzejewski T.M."/>
            <person name="Davidsen T.M."/>
            <person name="Wayne K.J."/>
            <person name="Tettelin H."/>
            <person name="Glass J.I."/>
            <person name="Rusch D."/>
            <person name="Podicherti R."/>
            <person name="Tsui H.-C.T."/>
            <person name="Winkler M.E."/>
        </authorList>
    </citation>
    <scope>NUCLEOTIDE SEQUENCE</scope>
</reference>
<sequence>MTYPPFLSISKTKDLGVGEEEYSPTMKGLPCRFQRKFLLKKLEDSFSIFGHIGQPAFRGFCVVFAGPSPSSFQFERAGDAKEELVVGMVPPLAKYF</sequence>
<proteinExistence type="predicted"/>
<gene>
    <name evidence="1" type="ORF">METZ01_LOCUS478881</name>
</gene>
<dbReference type="EMBL" id="UINC01205035">
    <property type="protein sequence ID" value="SVE26027.1"/>
    <property type="molecule type" value="Genomic_DNA"/>
</dbReference>
<organism evidence="1">
    <name type="scientific">marine metagenome</name>
    <dbReference type="NCBI Taxonomy" id="408172"/>
    <lineage>
        <taxon>unclassified sequences</taxon>
        <taxon>metagenomes</taxon>
        <taxon>ecological metagenomes</taxon>
    </lineage>
</organism>
<protein>
    <submittedName>
        <fullName evidence="1">Uncharacterized protein</fullName>
    </submittedName>
</protein>
<dbReference type="AlphaFoldDB" id="A0A383C0T3"/>
<accession>A0A383C0T3</accession>
<name>A0A383C0T3_9ZZZZ</name>
<evidence type="ECO:0000313" key="1">
    <source>
        <dbReference type="EMBL" id="SVE26027.1"/>
    </source>
</evidence>